<evidence type="ECO:0000313" key="4">
    <source>
        <dbReference type="EMBL" id="MCM2678346.1"/>
    </source>
</evidence>
<dbReference type="PROSITE" id="PS51724">
    <property type="entry name" value="SPOR"/>
    <property type="match status" value="1"/>
</dbReference>
<name>A0AA41W3W7_9GAMM</name>
<gene>
    <name evidence="4" type="ORF">NAF29_01505</name>
</gene>
<accession>A0AA41W3W7</accession>
<dbReference type="InterPro" id="IPR036680">
    <property type="entry name" value="SPOR-like_sf"/>
</dbReference>
<dbReference type="PANTHER" id="PTHR35894">
    <property type="entry name" value="GENERAL SECRETION PATHWAY PROTEIN A-RELATED"/>
    <property type="match status" value="1"/>
</dbReference>
<keyword evidence="2" id="KW-1133">Transmembrane helix</keyword>
<dbReference type="RefSeq" id="WP_251259716.1">
    <property type="nucleotide sequence ID" value="NZ_JAMQGP010000001.1"/>
</dbReference>
<dbReference type="InterPro" id="IPR052026">
    <property type="entry name" value="ExeA_AAA_ATPase_DNA-bind"/>
</dbReference>
<protein>
    <submittedName>
        <fullName evidence="4">AAA family ATPase</fullName>
    </submittedName>
</protein>
<sequence>MPEPQVSQSLLPSQQQLLLRIQHLAGLDSNLVMVTGRAGAGKYTIAGALLEQYGDDFDVAWVICHEKSTPASIRKQILTQLFPDQTFNESESLQASLSHLQMNSACRWMIVINQAEQLSNQLLVELWGLVEASRKAGPELQHSSVLLFSEPAWANRISKEMNSITGQDQALLQIPPLTLDERKSLFVSLQSRLDGDELDVDLNERELNDQEGLPGEVVALLAGVQTPVNLTDTDEHKAPVKPLPILWIAAIAGLILMALILMWALSGDEDNSSAKTPSPEMQEQLSALEIVEPSRDSMRDEGELLEQVLSDAQEQAVEVLPERLPQDTMTTDVDDESNKARIEVDEETLARIEQAEAALAGEKTAVQEVPVIEPKPKSEPAQNEAPKTQASKSVAQPETAPVPMTKVWWQQAPASQYVLQMVVMSSPQSIDKFAARYGLGNDERFKVYTARRKGSLVYIGVYGEYASSDAARSALKSFASNVQQLKPWPRSIASIQKEAVILE</sequence>
<dbReference type="EMBL" id="JAMQGP010000001">
    <property type="protein sequence ID" value="MCM2678346.1"/>
    <property type="molecule type" value="Genomic_DNA"/>
</dbReference>
<proteinExistence type="predicted"/>
<dbReference type="SUPFAM" id="SSF52540">
    <property type="entry name" value="P-loop containing nucleoside triphosphate hydrolases"/>
    <property type="match status" value="1"/>
</dbReference>
<dbReference type="InterPro" id="IPR027417">
    <property type="entry name" value="P-loop_NTPase"/>
</dbReference>
<dbReference type="Gene3D" id="3.30.70.1070">
    <property type="entry name" value="Sporulation related repeat"/>
    <property type="match status" value="1"/>
</dbReference>
<feature type="compositionally biased region" description="Polar residues" evidence="1">
    <location>
        <begin position="385"/>
        <end position="396"/>
    </location>
</feature>
<dbReference type="Gene3D" id="3.40.50.300">
    <property type="entry name" value="P-loop containing nucleotide triphosphate hydrolases"/>
    <property type="match status" value="1"/>
</dbReference>
<feature type="transmembrane region" description="Helical" evidence="2">
    <location>
        <begin position="245"/>
        <end position="265"/>
    </location>
</feature>
<feature type="domain" description="SPOR" evidence="3">
    <location>
        <begin position="411"/>
        <end position="491"/>
    </location>
</feature>
<reference evidence="4 5" key="1">
    <citation type="journal article" date="2013" name="Antonie Van Leeuwenhoek">
        <title>Echinimonas agarilytica gen. nov., sp. nov., a new gammaproteobacterium isolated from the sea urchin Strongylocentrotus intermedius.</title>
        <authorList>
            <person name="Nedashkovskaya O.I."/>
            <person name="Stenkova A.M."/>
            <person name="Zhukova N.V."/>
            <person name="Van Trappen S."/>
            <person name="Lee J.S."/>
            <person name="Kim S.B."/>
        </authorList>
    </citation>
    <scope>NUCLEOTIDE SEQUENCE [LARGE SCALE GENOMIC DNA]</scope>
    <source>
        <strain evidence="4 5">KMM 6351</strain>
    </source>
</reference>
<evidence type="ECO:0000259" key="3">
    <source>
        <dbReference type="PROSITE" id="PS51724"/>
    </source>
</evidence>
<comment type="caution">
    <text evidence="4">The sequence shown here is derived from an EMBL/GenBank/DDBJ whole genome shotgun (WGS) entry which is preliminary data.</text>
</comment>
<feature type="region of interest" description="Disordered" evidence="1">
    <location>
        <begin position="369"/>
        <end position="398"/>
    </location>
</feature>
<dbReference type="AlphaFoldDB" id="A0AA41W3W7"/>
<evidence type="ECO:0000256" key="1">
    <source>
        <dbReference type="SAM" id="MobiDB-lite"/>
    </source>
</evidence>
<dbReference type="GO" id="GO:0016887">
    <property type="term" value="F:ATP hydrolysis activity"/>
    <property type="evidence" value="ECO:0007669"/>
    <property type="project" value="InterPro"/>
</dbReference>
<dbReference type="Proteomes" id="UP001165393">
    <property type="component" value="Unassembled WGS sequence"/>
</dbReference>
<keyword evidence="2" id="KW-0472">Membrane</keyword>
<organism evidence="4 5">
    <name type="scientific">Echinimonas agarilytica</name>
    <dbReference type="NCBI Taxonomy" id="1215918"/>
    <lineage>
        <taxon>Bacteria</taxon>
        <taxon>Pseudomonadati</taxon>
        <taxon>Pseudomonadota</taxon>
        <taxon>Gammaproteobacteria</taxon>
        <taxon>Alteromonadales</taxon>
        <taxon>Echinimonadaceae</taxon>
        <taxon>Echinimonas</taxon>
    </lineage>
</organism>
<dbReference type="InterPro" id="IPR049945">
    <property type="entry name" value="AAA_22"/>
</dbReference>
<keyword evidence="5" id="KW-1185">Reference proteome</keyword>
<evidence type="ECO:0000313" key="5">
    <source>
        <dbReference type="Proteomes" id="UP001165393"/>
    </source>
</evidence>
<dbReference type="GO" id="GO:0042834">
    <property type="term" value="F:peptidoglycan binding"/>
    <property type="evidence" value="ECO:0007669"/>
    <property type="project" value="InterPro"/>
</dbReference>
<dbReference type="Pfam" id="PF13401">
    <property type="entry name" value="AAA_22"/>
    <property type="match status" value="1"/>
</dbReference>
<dbReference type="PANTHER" id="PTHR35894:SF5">
    <property type="entry name" value="MU-LIKE PROPHAGE FLUMU DNA TRANSPOSITION PROTEIN B"/>
    <property type="match status" value="1"/>
</dbReference>
<keyword evidence="2" id="KW-0812">Transmembrane</keyword>
<dbReference type="InterPro" id="IPR007730">
    <property type="entry name" value="SPOR-like_dom"/>
</dbReference>
<evidence type="ECO:0000256" key="2">
    <source>
        <dbReference type="SAM" id="Phobius"/>
    </source>
</evidence>